<dbReference type="EMBL" id="JAHCVI010000001">
    <property type="protein sequence ID" value="KAG7291347.1"/>
    <property type="molecule type" value="Genomic_DNA"/>
</dbReference>
<organism evidence="1 2">
    <name type="scientific">Staphylotrichum longicolle</name>
    <dbReference type="NCBI Taxonomy" id="669026"/>
    <lineage>
        <taxon>Eukaryota</taxon>
        <taxon>Fungi</taxon>
        <taxon>Dikarya</taxon>
        <taxon>Ascomycota</taxon>
        <taxon>Pezizomycotina</taxon>
        <taxon>Sordariomycetes</taxon>
        <taxon>Sordariomycetidae</taxon>
        <taxon>Sordariales</taxon>
        <taxon>Chaetomiaceae</taxon>
        <taxon>Staphylotrichum</taxon>
    </lineage>
</organism>
<accession>A0AAD4I0R6</accession>
<dbReference type="AlphaFoldDB" id="A0AAD4I0R6"/>
<keyword evidence="2" id="KW-1185">Reference proteome</keyword>
<comment type="caution">
    <text evidence="1">The sequence shown here is derived from an EMBL/GenBank/DDBJ whole genome shotgun (WGS) entry which is preliminary data.</text>
</comment>
<evidence type="ECO:0000313" key="2">
    <source>
        <dbReference type="Proteomes" id="UP001197093"/>
    </source>
</evidence>
<proteinExistence type="predicted"/>
<protein>
    <submittedName>
        <fullName evidence="1">Uncharacterized protein</fullName>
    </submittedName>
</protein>
<dbReference type="Proteomes" id="UP001197093">
    <property type="component" value="Unassembled WGS sequence"/>
</dbReference>
<reference evidence="1" key="1">
    <citation type="submission" date="2023-02" db="EMBL/GenBank/DDBJ databases">
        <authorList>
            <person name="Palmer J.M."/>
        </authorList>
    </citation>
    <scope>NUCLEOTIDE SEQUENCE</scope>
    <source>
        <strain evidence="1">FW57</strain>
    </source>
</reference>
<sequence length="316" mass="34685">MTSASMTYLSPEAQIFARELAAIQDVKAAKNPEPGSMPHSALPIVALARASMGTARQFLPAGVIHLAFRTCKGALTTPREHPNIAFDGVDALVCGRPRNDLEVIEKIATSPERQRKICSLFQRRAKTPTLAVTKQYLHSFAAISTFPFLNDGDNRGRNHGHDDDVALEKAAVASLRRSDIGAYMTSLHYTADLITFALGRKLTLSSHDEPRLYSEGQLRNPVIRMSDHLLDNPFTAMVVLNLHLSRPRGVYIDESGRPWAAAAVDGGDFELRRRWAENCIHVFTAMDVFLSFTRCVSHAEMAISRVEGTAGSVSAT</sequence>
<gene>
    <name evidence="1" type="ORF">NEMBOFW57_001362</name>
</gene>
<name>A0AAD4I0R6_9PEZI</name>
<evidence type="ECO:0000313" key="1">
    <source>
        <dbReference type="EMBL" id="KAG7291347.1"/>
    </source>
</evidence>